<reference evidence="2 3" key="1">
    <citation type="submission" date="2015-01" db="EMBL/GenBank/DDBJ databases">
        <title>The Genome Sequence of Rhinocladiella mackenzie CBS 650.93.</title>
        <authorList>
            <consortium name="The Broad Institute Genomics Platform"/>
            <person name="Cuomo C."/>
            <person name="de Hoog S."/>
            <person name="Gorbushina A."/>
            <person name="Stielow B."/>
            <person name="Teixiera M."/>
            <person name="Abouelleil A."/>
            <person name="Chapman S.B."/>
            <person name="Priest M."/>
            <person name="Young S.K."/>
            <person name="Wortman J."/>
            <person name="Nusbaum C."/>
            <person name="Birren B."/>
        </authorList>
    </citation>
    <scope>NUCLEOTIDE SEQUENCE [LARGE SCALE GENOMIC DNA]</scope>
    <source>
        <strain evidence="2 3">CBS 650.93</strain>
    </source>
</reference>
<accession>A0A0D2IT99</accession>
<dbReference type="GO" id="GO:0016705">
    <property type="term" value="F:oxidoreductase activity, acting on paired donors, with incorporation or reduction of molecular oxygen"/>
    <property type="evidence" value="ECO:0007669"/>
    <property type="project" value="InterPro"/>
</dbReference>
<dbReference type="AlphaFoldDB" id="A0A0D2IT99"/>
<dbReference type="HOGENOM" id="CLU_1455164_0_0_1"/>
<dbReference type="RefSeq" id="XP_013276415.1">
    <property type="nucleotide sequence ID" value="XM_013420961.1"/>
</dbReference>
<name>A0A0D2IT99_9EURO</name>
<feature type="region of interest" description="Disordered" evidence="1">
    <location>
        <begin position="90"/>
        <end position="129"/>
    </location>
</feature>
<dbReference type="EMBL" id="KN847475">
    <property type="protein sequence ID" value="KIX09279.1"/>
    <property type="molecule type" value="Genomic_DNA"/>
</dbReference>
<evidence type="ECO:0000256" key="1">
    <source>
        <dbReference type="SAM" id="MobiDB-lite"/>
    </source>
</evidence>
<protein>
    <submittedName>
        <fullName evidence="2">Uncharacterized protein</fullName>
    </submittedName>
</protein>
<dbReference type="GO" id="GO:0005506">
    <property type="term" value="F:iron ion binding"/>
    <property type="evidence" value="ECO:0007669"/>
    <property type="project" value="InterPro"/>
</dbReference>
<evidence type="ECO:0000313" key="2">
    <source>
        <dbReference type="EMBL" id="KIX09279.1"/>
    </source>
</evidence>
<keyword evidence="3" id="KW-1185">Reference proteome</keyword>
<dbReference type="SUPFAM" id="SSF48264">
    <property type="entry name" value="Cytochrome P450"/>
    <property type="match status" value="1"/>
</dbReference>
<dbReference type="GO" id="GO:0020037">
    <property type="term" value="F:heme binding"/>
    <property type="evidence" value="ECO:0007669"/>
    <property type="project" value="InterPro"/>
</dbReference>
<sequence length="186" mass="20573">MGHPFGFLIKNEDLTTTTKSSTAFFPIMEMGANVPFIHSILSSSLMQVPAGPKPEDKVGWGAIVSIKERQGPAELLPQARLDQLEADIVRETTRRNRRRHRPRGSFVPGGQKSRRSSSPTPTTLDQGGSEVLATSEWNPDQISLPENIKIHGVRIHSGTSVGLSYHHMTTRKDFFGPDAATFRSER</sequence>
<dbReference type="VEuPathDB" id="FungiDB:Z518_00358"/>
<proteinExistence type="predicted"/>
<evidence type="ECO:0000313" key="3">
    <source>
        <dbReference type="Proteomes" id="UP000053617"/>
    </source>
</evidence>
<gene>
    <name evidence="2" type="ORF">Z518_00358</name>
</gene>
<organism evidence="2 3">
    <name type="scientific">Rhinocladiella mackenziei CBS 650.93</name>
    <dbReference type="NCBI Taxonomy" id="1442369"/>
    <lineage>
        <taxon>Eukaryota</taxon>
        <taxon>Fungi</taxon>
        <taxon>Dikarya</taxon>
        <taxon>Ascomycota</taxon>
        <taxon>Pezizomycotina</taxon>
        <taxon>Eurotiomycetes</taxon>
        <taxon>Chaetothyriomycetidae</taxon>
        <taxon>Chaetothyriales</taxon>
        <taxon>Herpotrichiellaceae</taxon>
        <taxon>Rhinocladiella</taxon>
    </lineage>
</organism>
<dbReference type="GO" id="GO:0004497">
    <property type="term" value="F:monooxygenase activity"/>
    <property type="evidence" value="ECO:0007669"/>
    <property type="project" value="InterPro"/>
</dbReference>
<dbReference type="Proteomes" id="UP000053617">
    <property type="component" value="Unassembled WGS sequence"/>
</dbReference>
<dbReference type="GeneID" id="25288429"/>
<dbReference type="InterPro" id="IPR036396">
    <property type="entry name" value="Cyt_P450_sf"/>
</dbReference>